<accession>A0A3P7L7Y0</accession>
<dbReference type="GO" id="GO:0007017">
    <property type="term" value="P:microtubule-based process"/>
    <property type="evidence" value="ECO:0007669"/>
    <property type="project" value="InterPro"/>
</dbReference>
<evidence type="ECO:0000313" key="2">
    <source>
        <dbReference type="EMBL" id="VDN09530.1"/>
    </source>
</evidence>
<keyword evidence="1" id="KW-0493">Microtubule</keyword>
<dbReference type="InterPro" id="IPR037177">
    <property type="entry name" value="DLC_sf"/>
</dbReference>
<keyword evidence="1" id="KW-0243">Dynein</keyword>
<keyword evidence="3" id="KW-1185">Reference proteome</keyword>
<dbReference type="PANTHER" id="PTHR11886:SF35">
    <property type="entry name" value="DYNEIN LIGHT CHAIN"/>
    <property type="match status" value="1"/>
</dbReference>
<gene>
    <name evidence="2" type="ORF">DILT_LOCUS5361</name>
</gene>
<keyword evidence="1" id="KW-0963">Cytoplasm</keyword>
<reference evidence="2 3" key="1">
    <citation type="submission" date="2018-11" db="EMBL/GenBank/DDBJ databases">
        <authorList>
            <consortium name="Pathogen Informatics"/>
        </authorList>
    </citation>
    <scope>NUCLEOTIDE SEQUENCE [LARGE SCALE GENOMIC DNA]</scope>
</reference>
<dbReference type="SUPFAM" id="SSF54648">
    <property type="entry name" value="DLC"/>
    <property type="match status" value="2"/>
</dbReference>
<keyword evidence="1" id="KW-0206">Cytoskeleton</keyword>
<organism evidence="2 3">
    <name type="scientific">Dibothriocephalus latus</name>
    <name type="common">Fish tapeworm</name>
    <name type="synonym">Diphyllobothrium latum</name>
    <dbReference type="NCBI Taxonomy" id="60516"/>
    <lineage>
        <taxon>Eukaryota</taxon>
        <taxon>Metazoa</taxon>
        <taxon>Spiralia</taxon>
        <taxon>Lophotrochozoa</taxon>
        <taxon>Platyhelminthes</taxon>
        <taxon>Cestoda</taxon>
        <taxon>Eucestoda</taxon>
        <taxon>Diphyllobothriidea</taxon>
        <taxon>Diphyllobothriidae</taxon>
        <taxon>Dibothriocephalus</taxon>
    </lineage>
</organism>
<dbReference type="EMBL" id="UYRU01047261">
    <property type="protein sequence ID" value="VDN09530.1"/>
    <property type="molecule type" value="Genomic_DNA"/>
</dbReference>
<dbReference type="OrthoDB" id="10033309at2759"/>
<dbReference type="Proteomes" id="UP000281553">
    <property type="component" value="Unassembled WGS sequence"/>
</dbReference>
<dbReference type="GO" id="GO:0005874">
    <property type="term" value="C:microtubule"/>
    <property type="evidence" value="ECO:0007669"/>
    <property type="project" value="UniProtKB-KW"/>
</dbReference>
<proteinExistence type="inferred from homology"/>
<comment type="similarity">
    <text evidence="1">Belongs to the dynein light chain family.</text>
</comment>
<dbReference type="PANTHER" id="PTHR11886">
    <property type="entry name" value="DYNEIN LIGHT CHAIN"/>
    <property type="match status" value="1"/>
</dbReference>
<dbReference type="SMART" id="SM01375">
    <property type="entry name" value="Dynein_light"/>
    <property type="match status" value="1"/>
</dbReference>
<keyword evidence="1" id="KW-0505">Motor protein</keyword>
<sequence>MALKSKGSPDELIILKADIVQKEEDVALDKLVRLQRKDLPEKDIAQKLKKRMEKVFEGHWGCIIGSAFGWRFPKKPIRARKVNMPEREEDAALDKLRRLQHKYTLEKDIAYKLKKHMEKVFEGYWSCIVGSSFGW</sequence>
<name>A0A3P7L7Y0_DIBLA</name>
<dbReference type="AlphaFoldDB" id="A0A3P7L7Y0"/>
<dbReference type="Gene3D" id="3.30.740.10">
    <property type="entry name" value="Protein Inhibitor Of Neuronal Nitric Oxide Synthase"/>
    <property type="match status" value="2"/>
</dbReference>
<evidence type="ECO:0000313" key="3">
    <source>
        <dbReference type="Proteomes" id="UP000281553"/>
    </source>
</evidence>
<dbReference type="InterPro" id="IPR001372">
    <property type="entry name" value="Dynein_light_chain_typ-1/2"/>
</dbReference>
<evidence type="ECO:0000256" key="1">
    <source>
        <dbReference type="RuleBase" id="RU365010"/>
    </source>
</evidence>
<dbReference type="Pfam" id="PF01221">
    <property type="entry name" value="Dynein_light"/>
    <property type="match status" value="2"/>
</dbReference>
<protein>
    <recommendedName>
        <fullName evidence="1">Dynein light chain</fullName>
    </recommendedName>
</protein>
<comment type="subcellular location">
    <subcellularLocation>
        <location evidence="1">Cytoplasm</location>
        <location evidence="1">Cytoskeleton</location>
    </subcellularLocation>
</comment>
<dbReference type="GO" id="GO:0045505">
    <property type="term" value="F:dynein intermediate chain binding"/>
    <property type="evidence" value="ECO:0007669"/>
    <property type="project" value="TreeGrafter"/>
</dbReference>
<dbReference type="GO" id="GO:0005868">
    <property type="term" value="C:cytoplasmic dynein complex"/>
    <property type="evidence" value="ECO:0007669"/>
    <property type="project" value="TreeGrafter"/>
</dbReference>